<sequence>MKALVLSGGAGTRLRPITHTSAKQLVPVANKPILFYGLEAIAAAGIVEVAIIVGETEAEIREAVGDGSAFGLDVTYIRQSAPLGLAHAVLIARDFLGEDDFLMYLGDNFVFGGITDAVDQFRKERPDAQIMLTRVANPTAFGVAELDEAGRLMRLEEKPERPKSDLALVGVYLFTASVHEAVGAIGPSRRGELEITDAIQWMIDKDRDVRSTVISGYWKDTGNAADMLEVNRRLLDLLEPRVEGFVDDSSEIVGRVRIDAGAEIRGSRIVGPAVIGAGSVVVDSYIGPSTSVGENCSIRNSEIEFSIIMRDSLFDSIRRVEASLIGRNVRVTLAPGIRVTHRFVIGDHGHVQVPS</sequence>
<dbReference type="NCBIfam" id="TIGR01208">
    <property type="entry name" value="rmlA_long"/>
    <property type="match status" value="1"/>
</dbReference>
<proteinExistence type="predicted"/>
<dbReference type="PANTHER" id="PTHR42883:SF2">
    <property type="entry name" value="THYMIDYLYLTRANSFERASE"/>
    <property type="match status" value="1"/>
</dbReference>
<dbReference type="AlphaFoldDB" id="A0A917ZYQ7"/>
<dbReference type="Pfam" id="PF00483">
    <property type="entry name" value="NTP_transferase"/>
    <property type="match status" value="1"/>
</dbReference>
<dbReference type="PANTHER" id="PTHR42883">
    <property type="entry name" value="GLUCOSE-1-PHOSPHATE THYMIDYLTRANSFERASE"/>
    <property type="match status" value="1"/>
</dbReference>
<dbReference type="RefSeq" id="WP_189135874.1">
    <property type="nucleotide sequence ID" value="NZ_BMMS01000066.1"/>
</dbReference>
<dbReference type="EMBL" id="BMMS01000066">
    <property type="protein sequence ID" value="GGP00808.1"/>
    <property type="molecule type" value="Genomic_DNA"/>
</dbReference>
<name>A0A917ZYQ7_9ACTN</name>
<feature type="domain" description="Nucleotidyl transferase" evidence="1">
    <location>
        <begin position="2"/>
        <end position="235"/>
    </location>
</feature>
<dbReference type="Gene3D" id="3.90.550.10">
    <property type="entry name" value="Spore Coat Polysaccharide Biosynthesis Protein SpsA, Chain A"/>
    <property type="match status" value="1"/>
</dbReference>
<reference evidence="2" key="1">
    <citation type="journal article" date="2014" name="Int. J. Syst. Evol. Microbiol.">
        <title>Complete genome sequence of Corynebacterium casei LMG S-19264T (=DSM 44701T), isolated from a smear-ripened cheese.</title>
        <authorList>
            <consortium name="US DOE Joint Genome Institute (JGI-PGF)"/>
            <person name="Walter F."/>
            <person name="Albersmeier A."/>
            <person name="Kalinowski J."/>
            <person name="Ruckert C."/>
        </authorList>
    </citation>
    <scope>NUCLEOTIDE SEQUENCE</scope>
    <source>
        <strain evidence="2">CGMCC 4.7201</strain>
    </source>
</reference>
<comment type="caution">
    <text evidence="2">The sequence shown here is derived from an EMBL/GenBank/DDBJ whole genome shotgun (WGS) entry which is preliminary data.</text>
</comment>
<dbReference type="InterPro" id="IPR029044">
    <property type="entry name" value="Nucleotide-diphossugar_trans"/>
</dbReference>
<dbReference type="SUPFAM" id="SSF51161">
    <property type="entry name" value="Trimeric LpxA-like enzymes"/>
    <property type="match status" value="1"/>
</dbReference>
<accession>A0A917ZYQ7</accession>
<dbReference type="Gene3D" id="2.160.10.10">
    <property type="entry name" value="Hexapeptide repeat proteins"/>
    <property type="match status" value="1"/>
</dbReference>
<organism evidence="2 3">
    <name type="scientific">Wenjunlia tyrosinilytica</name>
    <dbReference type="NCBI Taxonomy" id="1544741"/>
    <lineage>
        <taxon>Bacteria</taxon>
        <taxon>Bacillati</taxon>
        <taxon>Actinomycetota</taxon>
        <taxon>Actinomycetes</taxon>
        <taxon>Kitasatosporales</taxon>
        <taxon>Streptomycetaceae</taxon>
        <taxon>Wenjunlia</taxon>
    </lineage>
</organism>
<dbReference type="SUPFAM" id="SSF53448">
    <property type="entry name" value="Nucleotide-diphospho-sugar transferases"/>
    <property type="match status" value="1"/>
</dbReference>
<dbReference type="InterPro" id="IPR005908">
    <property type="entry name" value="G1P_thy_trans_l"/>
</dbReference>
<gene>
    <name evidence="2" type="ORF">GCM10012280_70370</name>
</gene>
<dbReference type="CDD" id="cd04189">
    <property type="entry name" value="G1P_TT_long"/>
    <property type="match status" value="1"/>
</dbReference>
<dbReference type="InterPro" id="IPR011004">
    <property type="entry name" value="Trimer_LpxA-like_sf"/>
</dbReference>
<evidence type="ECO:0000313" key="3">
    <source>
        <dbReference type="Proteomes" id="UP000641932"/>
    </source>
</evidence>
<evidence type="ECO:0000259" key="1">
    <source>
        <dbReference type="Pfam" id="PF00483"/>
    </source>
</evidence>
<reference evidence="2" key="2">
    <citation type="submission" date="2020-09" db="EMBL/GenBank/DDBJ databases">
        <authorList>
            <person name="Sun Q."/>
            <person name="Zhou Y."/>
        </authorList>
    </citation>
    <scope>NUCLEOTIDE SEQUENCE</scope>
    <source>
        <strain evidence="2">CGMCC 4.7201</strain>
    </source>
</reference>
<dbReference type="Proteomes" id="UP000641932">
    <property type="component" value="Unassembled WGS sequence"/>
</dbReference>
<protein>
    <submittedName>
        <fullName evidence="2">Glucose-1-phosphate thymidylyltransferase</fullName>
    </submittedName>
</protein>
<dbReference type="InterPro" id="IPR005835">
    <property type="entry name" value="NTP_transferase_dom"/>
</dbReference>
<keyword evidence="3" id="KW-1185">Reference proteome</keyword>
<evidence type="ECO:0000313" key="2">
    <source>
        <dbReference type="EMBL" id="GGP00808.1"/>
    </source>
</evidence>